<evidence type="ECO:0000256" key="2">
    <source>
        <dbReference type="ARBA" id="ARBA00022801"/>
    </source>
</evidence>
<dbReference type="Pfam" id="PF02837">
    <property type="entry name" value="Glyco_hydro_2_N"/>
    <property type="match status" value="1"/>
</dbReference>
<dbReference type="GO" id="GO:0005975">
    <property type="term" value="P:carbohydrate metabolic process"/>
    <property type="evidence" value="ECO:0007669"/>
    <property type="project" value="InterPro"/>
</dbReference>
<feature type="domain" description="Glycoside hydrolase family 2 immunoglobulin-like beta-sandwich" evidence="4">
    <location>
        <begin position="185"/>
        <end position="289"/>
    </location>
</feature>
<evidence type="ECO:0000259" key="7">
    <source>
        <dbReference type="Pfam" id="PF16355"/>
    </source>
</evidence>
<reference evidence="8 9" key="1">
    <citation type="submission" date="2019-02" db="EMBL/GenBank/DDBJ databases">
        <title>Deep-cultivation of Planctomycetes and their phenomic and genomic characterization uncovers novel biology.</title>
        <authorList>
            <person name="Wiegand S."/>
            <person name="Jogler M."/>
            <person name="Boedeker C."/>
            <person name="Pinto D."/>
            <person name="Vollmers J."/>
            <person name="Rivas-Marin E."/>
            <person name="Kohn T."/>
            <person name="Peeters S.H."/>
            <person name="Heuer A."/>
            <person name="Rast P."/>
            <person name="Oberbeckmann S."/>
            <person name="Bunk B."/>
            <person name="Jeske O."/>
            <person name="Meyerdierks A."/>
            <person name="Storesund J.E."/>
            <person name="Kallscheuer N."/>
            <person name="Luecker S."/>
            <person name="Lage O.M."/>
            <person name="Pohl T."/>
            <person name="Merkel B.J."/>
            <person name="Hornburger P."/>
            <person name="Mueller R.-W."/>
            <person name="Bruemmer F."/>
            <person name="Labrenz M."/>
            <person name="Spormann A.M."/>
            <person name="Op den Camp H."/>
            <person name="Overmann J."/>
            <person name="Amann R."/>
            <person name="Jetten M.S.M."/>
            <person name="Mascher T."/>
            <person name="Medema M.H."/>
            <person name="Devos D.P."/>
            <person name="Kaster A.-K."/>
            <person name="Ovreas L."/>
            <person name="Rohde M."/>
            <person name="Galperin M.Y."/>
            <person name="Jogler C."/>
        </authorList>
    </citation>
    <scope>NUCLEOTIDE SEQUENCE [LARGE SCALE GENOMIC DNA]</scope>
    <source>
        <strain evidence="8 9">KS4</strain>
    </source>
</reference>
<dbReference type="InterPro" id="IPR006103">
    <property type="entry name" value="Glyco_hydro_2_cat"/>
</dbReference>
<name>A0A517YUE4_9BACT</name>
<accession>A0A517YUE4</accession>
<feature type="domain" description="DUF4982" evidence="7">
    <location>
        <begin position="634"/>
        <end position="696"/>
    </location>
</feature>
<gene>
    <name evidence="8" type="primary">lacZ_3</name>
    <name evidence="8" type="ORF">KS4_19080</name>
</gene>
<evidence type="ECO:0000259" key="6">
    <source>
        <dbReference type="Pfam" id="PF02837"/>
    </source>
</evidence>
<feature type="domain" description="Glycoside hydrolase family 2 catalytic" evidence="5">
    <location>
        <begin position="294"/>
        <end position="499"/>
    </location>
</feature>
<proteinExistence type="inferred from homology"/>
<evidence type="ECO:0000256" key="1">
    <source>
        <dbReference type="ARBA" id="ARBA00007401"/>
    </source>
</evidence>
<dbReference type="Gene3D" id="3.20.20.80">
    <property type="entry name" value="Glycosidases"/>
    <property type="match status" value="1"/>
</dbReference>
<dbReference type="InterPro" id="IPR051913">
    <property type="entry name" value="GH2_Domain-Containing"/>
</dbReference>
<dbReference type="InterPro" id="IPR006102">
    <property type="entry name" value="Ig-like_GH2"/>
</dbReference>
<dbReference type="Pfam" id="PF02836">
    <property type="entry name" value="Glyco_hydro_2_C"/>
    <property type="match status" value="1"/>
</dbReference>
<dbReference type="EC" id="3.2.1.23" evidence="8"/>
<dbReference type="Proteomes" id="UP000317369">
    <property type="component" value="Chromosome"/>
</dbReference>
<dbReference type="SUPFAM" id="SSF51445">
    <property type="entry name" value="(Trans)glycosidases"/>
    <property type="match status" value="1"/>
</dbReference>
<dbReference type="Gene3D" id="2.60.120.260">
    <property type="entry name" value="Galactose-binding domain-like"/>
    <property type="match status" value="1"/>
</dbReference>
<dbReference type="PANTHER" id="PTHR42732">
    <property type="entry name" value="BETA-GALACTOSIDASE"/>
    <property type="match status" value="1"/>
</dbReference>
<evidence type="ECO:0000259" key="5">
    <source>
        <dbReference type="Pfam" id="PF02836"/>
    </source>
</evidence>
<dbReference type="InterPro" id="IPR036156">
    <property type="entry name" value="Beta-gal/glucu_dom_sf"/>
</dbReference>
<protein>
    <submittedName>
        <fullName evidence="8">Beta-galactosidase</fullName>
        <ecNumber evidence="8">3.2.1.23</ecNumber>
    </submittedName>
</protein>
<dbReference type="InterPro" id="IPR032311">
    <property type="entry name" value="DUF4982"/>
</dbReference>
<dbReference type="AlphaFoldDB" id="A0A517YUE4"/>
<dbReference type="InterPro" id="IPR017853">
    <property type="entry name" value="GH"/>
</dbReference>
<dbReference type="InterPro" id="IPR006101">
    <property type="entry name" value="Glyco_hydro_2"/>
</dbReference>
<evidence type="ECO:0000256" key="3">
    <source>
        <dbReference type="ARBA" id="ARBA00023295"/>
    </source>
</evidence>
<dbReference type="Gene3D" id="2.60.40.10">
    <property type="entry name" value="Immunoglobulins"/>
    <property type="match status" value="2"/>
</dbReference>
<comment type="similarity">
    <text evidence="1">Belongs to the glycosyl hydrolase 2 family.</text>
</comment>
<keyword evidence="3 8" id="KW-0326">Glycosidase</keyword>
<dbReference type="SUPFAM" id="SSF49303">
    <property type="entry name" value="beta-Galactosidase/glucuronidase domain"/>
    <property type="match status" value="1"/>
</dbReference>
<dbReference type="SUPFAM" id="SSF49785">
    <property type="entry name" value="Galactose-binding domain-like"/>
    <property type="match status" value="1"/>
</dbReference>
<dbReference type="KEGG" id="pcor:KS4_19080"/>
<dbReference type="PRINTS" id="PR00132">
    <property type="entry name" value="GLHYDRLASE2"/>
</dbReference>
<keyword evidence="2 8" id="KW-0378">Hydrolase</keyword>
<evidence type="ECO:0000259" key="4">
    <source>
        <dbReference type="Pfam" id="PF00703"/>
    </source>
</evidence>
<dbReference type="InterPro" id="IPR006104">
    <property type="entry name" value="Glyco_hydro_2_N"/>
</dbReference>
<organism evidence="8 9">
    <name type="scientific">Poriferisphaera corsica</name>
    <dbReference type="NCBI Taxonomy" id="2528020"/>
    <lineage>
        <taxon>Bacteria</taxon>
        <taxon>Pseudomonadati</taxon>
        <taxon>Planctomycetota</taxon>
        <taxon>Phycisphaerae</taxon>
        <taxon>Phycisphaerales</taxon>
        <taxon>Phycisphaeraceae</taxon>
        <taxon>Poriferisphaera</taxon>
    </lineage>
</organism>
<dbReference type="Pfam" id="PF00703">
    <property type="entry name" value="Glyco_hydro_2"/>
    <property type="match status" value="1"/>
</dbReference>
<evidence type="ECO:0000313" key="9">
    <source>
        <dbReference type="Proteomes" id="UP000317369"/>
    </source>
</evidence>
<dbReference type="GO" id="GO:0004565">
    <property type="term" value="F:beta-galactosidase activity"/>
    <property type="evidence" value="ECO:0007669"/>
    <property type="project" value="UniProtKB-EC"/>
</dbReference>
<dbReference type="EMBL" id="CP036425">
    <property type="protein sequence ID" value="QDU33849.1"/>
    <property type="molecule type" value="Genomic_DNA"/>
</dbReference>
<dbReference type="Pfam" id="PF16355">
    <property type="entry name" value="DUF4982"/>
    <property type="match status" value="1"/>
</dbReference>
<feature type="domain" description="Glycosyl hydrolases family 2 sugar binding" evidence="6">
    <location>
        <begin position="65"/>
        <end position="182"/>
    </location>
</feature>
<sequence length="806" mass="91984">MMTAFVSSHSVVSAKEGGQSTRVTKGWSFHKGDLGSPWEAWRTRFLVEWESVTLPHTVNALDSVDPDVEYYQGPTWYRKVMKINNPYKNGRTVLHFEGAGQKSDVYVFTEKVGEHEGGYDEFKIDITDLAKKYKDKKVNRGRGVPILVRCDNSRDVERVPSDMSDFVQYNGVYRHLNMLYLPQVSLSQVHIKSDVTKQQAVLSVKAKLYNPDEINEAVSYRVEIYDPNGRLILTEESSKPIWNDESVLAEFKIDNPELWSPDKPNLYTCVTKVIRGSDESERREKFGLRFFEFVKKGPFKLNGDRVLIKGTHRHEDHAGVGAAMSDELIKKELEYIKAMGANFVRLGHYQQSREVLKLCDELGLMVWEEIPWCRGGLGGERYQQGAKRMLRNMINQHYNHPSVIIWGLGNENDWKGDFVKFDKEAIRSFMRELNTESHKLDPSRMTGIRRCAFAADIVDVYSPSIWAGWYRGKFIDYKETSNAEIAKNDRFIHMEWGGSSHAGRHSEKPDEGLAGIATGQGTDEREGDFLMSGGAARASKDGDWSETYICNLMDWHLKEQETMPNLTGTAFWVFKDFATPVRPENPVPDVNQKGVMTRDLKPKESYYVFKSYWSNEPTLRIYGHSWHTRWGKRGEKKIVKVYSNCPEVKLYLNGKFVGSKKRNSQDFPAAGLRWGVVFRPGSNVLKAVGEYNGETITDTIKFNYETRSWGKVNRLKIDEIERDGDIVTIEVTAYDKNNVMCLDSRNYVRFTIAGDGKLIDNLGTPDGSRKVQLANAKARIRVKLGKSESVVGVVSKDVKSVFVTLK</sequence>
<dbReference type="RefSeq" id="WP_145081561.1">
    <property type="nucleotide sequence ID" value="NZ_CP036425.1"/>
</dbReference>
<dbReference type="InterPro" id="IPR013783">
    <property type="entry name" value="Ig-like_fold"/>
</dbReference>
<dbReference type="OrthoDB" id="9762066at2"/>
<keyword evidence="9" id="KW-1185">Reference proteome</keyword>
<dbReference type="InterPro" id="IPR008979">
    <property type="entry name" value="Galactose-bd-like_sf"/>
</dbReference>
<evidence type="ECO:0000313" key="8">
    <source>
        <dbReference type="EMBL" id="QDU33849.1"/>
    </source>
</evidence>
<dbReference type="PANTHER" id="PTHR42732:SF1">
    <property type="entry name" value="BETA-MANNOSIDASE"/>
    <property type="match status" value="1"/>
</dbReference>